<evidence type="ECO:0000256" key="2">
    <source>
        <dbReference type="ARBA" id="ARBA00023054"/>
    </source>
</evidence>
<dbReference type="PANTHER" id="PTHR21680">
    <property type="entry name" value="COILED-COIL DOMAIN-CONTAINING PROTEIN 124"/>
    <property type="match status" value="1"/>
</dbReference>
<protein>
    <recommendedName>
        <fullName evidence="4">Coiled-coil domain-containing protein</fullName>
    </recommendedName>
</protein>
<feature type="compositionally biased region" description="Basic and acidic residues" evidence="3">
    <location>
        <begin position="13"/>
        <end position="46"/>
    </location>
</feature>
<dbReference type="InterPro" id="IPR054414">
    <property type="entry name" value="Ccdc124/Oxs1_C"/>
</dbReference>
<dbReference type="EMBL" id="JAFCMP010000550">
    <property type="protein sequence ID" value="KAG5175392.1"/>
    <property type="molecule type" value="Genomic_DNA"/>
</dbReference>
<name>A0A836C7X5_9STRA</name>
<evidence type="ECO:0000259" key="4">
    <source>
        <dbReference type="Pfam" id="PF06244"/>
    </source>
</evidence>
<sequence length="232" mass="25170">MPPKKGINTKVASAKEKQAALDAQRDAAKAAEAERKEAAEWAKGADARGAGRAAQAEAKAAEAQRKAAEKARLQAEDEAALAAVKPKGKAKAKAPALKPWEAALAEGSTGKKKTRFQLEQEREAERKAKEEAAVKAGEVVVDDSEIMENTNRMMGEQWASGLDGALQELSIGKGPGTDKFPEKRMKAAYRVYEEANLPVMREEKPGLKLSQYKQLIFKSWQSSPENPMNQVP</sequence>
<comment type="similarity">
    <text evidence="1">Belongs to the CCDC124 family.</text>
</comment>
<dbReference type="Pfam" id="PF06244">
    <property type="entry name" value="Ccdc124"/>
    <property type="match status" value="1"/>
</dbReference>
<dbReference type="GO" id="GO:0006366">
    <property type="term" value="P:transcription by RNA polymerase II"/>
    <property type="evidence" value="ECO:0007669"/>
    <property type="project" value="TreeGrafter"/>
</dbReference>
<dbReference type="AlphaFoldDB" id="A0A836C7X5"/>
<evidence type="ECO:0000256" key="3">
    <source>
        <dbReference type="SAM" id="MobiDB-lite"/>
    </source>
</evidence>
<keyword evidence="6" id="KW-1185">Reference proteome</keyword>
<comment type="caution">
    <text evidence="5">The sequence shown here is derived from an EMBL/GenBank/DDBJ whole genome shotgun (WGS) entry which is preliminary data.</text>
</comment>
<dbReference type="GO" id="GO:0005634">
    <property type="term" value="C:nucleus"/>
    <property type="evidence" value="ECO:0007669"/>
    <property type="project" value="TreeGrafter"/>
</dbReference>
<accession>A0A836C7X5</accession>
<evidence type="ECO:0000256" key="1">
    <source>
        <dbReference type="ARBA" id="ARBA00008296"/>
    </source>
</evidence>
<reference evidence="5" key="1">
    <citation type="submission" date="2021-02" db="EMBL/GenBank/DDBJ databases">
        <title>First Annotated Genome of the Yellow-green Alga Tribonema minus.</title>
        <authorList>
            <person name="Mahan K.M."/>
        </authorList>
    </citation>
    <scope>NUCLEOTIDE SEQUENCE</scope>
    <source>
        <strain evidence="5">UTEX B ZZ1240</strain>
    </source>
</reference>
<feature type="domain" description="Coiled-coil" evidence="4">
    <location>
        <begin position="149"/>
        <end position="230"/>
    </location>
</feature>
<evidence type="ECO:0000313" key="6">
    <source>
        <dbReference type="Proteomes" id="UP000664859"/>
    </source>
</evidence>
<gene>
    <name evidence="5" type="ORF">JKP88DRAFT_228929</name>
</gene>
<dbReference type="InterPro" id="IPR010422">
    <property type="entry name" value="Ccdc124/Oxs1"/>
</dbReference>
<dbReference type="PANTHER" id="PTHR21680:SF0">
    <property type="entry name" value="COILED-COIL DOMAIN-CONTAINING PROTEIN 124"/>
    <property type="match status" value="1"/>
</dbReference>
<dbReference type="OrthoDB" id="76412at2759"/>
<keyword evidence="2" id="KW-0175">Coiled coil</keyword>
<proteinExistence type="inferred from homology"/>
<evidence type="ECO:0000313" key="5">
    <source>
        <dbReference type="EMBL" id="KAG5175392.1"/>
    </source>
</evidence>
<organism evidence="5 6">
    <name type="scientific">Tribonema minus</name>
    <dbReference type="NCBI Taxonomy" id="303371"/>
    <lineage>
        <taxon>Eukaryota</taxon>
        <taxon>Sar</taxon>
        <taxon>Stramenopiles</taxon>
        <taxon>Ochrophyta</taxon>
        <taxon>PX clade</taxon>
        <taxon>Xanthophyceae</taxon>
        <taxon>Tribonematales</taxon>
        <taxon>Tribonemataceae</taxon>
        <taxon>Tribonema</taxon>
    </lineage>
</organism>
<feature type="region of interest" description="Disordered" evidence="3">
    <location>
        <begin position="1"/>
        <end position="67"/>
    </location>
</feature>
<dbReference type="Proteomes" id="UP000664859">
    <property type="component" value="Unassembled WGS sequence"/>
</dbReference>
<dbReference type="GO" id="GO:0003713">
    <property type="term" value="F:transcription coactivator activity"/>
    <property type="evidence" value="ECO:0007669"/>
    <property type="project" value="TreeGrafter"/>
</dbReference>
<feature type="compositionally biased region" description="Low complexity" evidence="3">
    <location>
        <begin position="47"/>
        <end position="58"/>
    </location>
</feature>